<dbReference type="EC" id="6.5.1.2" evidence="2 14"/>
<dbReference type="Pfam" id="PF00533">
    <property type="entry name" value="BRCT"/>
    <property type="match status" value="1"/>
</dbReference>
<dbReference type="InterPro" id="IPR041663">
    <property type="entry name" value="DisA/LigA_HHH"/>
</dbReference>
<dbReference type="Gene3D" id="3.40.50.10190">
    <property type="entry name" value="BRCT domain"/>
    <property type="match status" value="1"/>
</dbReference>
<dbReference type="HAMAP" id="MF_01588">
    <property type="entry name" value="DNA_ligase_A"/>
    <property type="match status" value="1"/>
</dbReference>
<dbReference type="OrthoDB" id="9759736at2"/>
<dbReference type="Gene3D" id="3.30.470.30">
    <property type="entry name" value="DNA ligase/mRNA capping enzyme"/>
    <property type="match status" value="1"/>
</dbReference>
<evidence type="ECO:0000256" key="10">
    <source>
        <dbReference type="ARBA" id="ARBA00023027"/>
    </source>
</evidence>
<dbReference type="FunFam" id="3.30.470.30:FF:000001">
    <property type="entry name" value="DNA ligase"/>
    <property type="match status" value="1"/>
</dbReference>
<dbReference type="Pfam" id="PF01653">
    <property type="entry name" value="DNA_ligase_aden"/>
    <property type="match status" value="1"/>
</dbReference>
<dbReference type="InterPro" id="IPR004150">
    <property type="entry name" value="NAD_DNA_ligase_OB"/>
</dbReference>
<dbReference type="Pfam" id="PF03119">
    <property type="entry name" value="DNA_ligase_ZBD"/>
    <property type="match status" value="1"/>
</dbReference>
<comment type="catalytic activity">
    <reaction evidence="12 14">
        <text>NAD(+) + (deoxyribonucleotide)n-3'-hydroxyl + 5'-phospho-(deoxyribonucleotide)m = (deoxyribonucleotide)n+m + AMP + beta-nicotinamide D-nucleotide.</text>
        <dbReference type="EC" id="6.5.1.2"/>
    </reaction>
</comment>
<dbReference type="InterPro" id="IPR013840">
    <property type="entry name" value="DNAligase_N"/>
</dbReference>
<keyword evidence="18" id="KW-1185">Reference proteome</keyword>
<evidence type="ECO:0000256" key="14">
    <source>
        <dbReference type="HAMAP-Rule" id="MF_01588"/>
    </source>
</evidence>
<dbReference type="Gene3D" id="1.10.287.610">
    <property type="entry name" value="Helix hairpin bin"/>
    <property type="match status" value="1"/>
</dbReference>
<keyword evidence="9 14" id="KW-0460">Magnesium</keyword>
<dbReference type="SUPFAM" id="SSF52113">
    <property type="entry name" value="BRCT domain"/>
    <property type="match status" value="1"/>
</dbReference>
<feature type="binding site" evidence="14">
    <location>
        <position position="176"/>
    </location>
    <ligand>
        <name>NAD(+)</name>
        <dbReference type="ChEBI" id="CHEBI:57540"/>
    </ligand>
</feature>
<dbReference type="NCBIfam" id="TIGR00575">
    <property type="entry name" value="dnlj"/>
    <property type="match status" value="1"/>
</dbReference>
<keyword evidence="10 14" id="KW-0520">NAD</keyword>
<dbReference type="PROSITE" id="PS50172">
    <property type="entry name" value="BRCT"/>
    <property type="match status" value="1"/>
</dbReference>
<evidence type="ECO:0000256" key="15">
    <source>
        <dbReference type="SAM" id="MobiDB-lite"/>
    </source>
</evidence>
<evidence type="ECO:0000256" key="6">
    <source>
        <dbReference type="ARBA" id="ARBA00022723"/>
    </source>
</evidence>
<evidence type="ECO:0000256" key="4">
    <source>
        <dbReference type="ARBA" id="ARBA00022598"/>
    </source>
</evidence>
<evidence type="ECO:0000313" key="17">
    <source>
        <dbReference type="EMBL" id="SKA81477.1"/>
    </source>
</evidence>
<dbReference type="SUPFAM" id="SSF56091">
    <property type="entry name" value="DNA ligase/mRNA capping enzyme, catalytic domain"/>
    <property type="match status" value="1"/>
</dbReference>
<keyword evidence="14" id="KW-0464">Manganese</keyword>
<keyword evidence="7 14" id="KW-0227">DNA damage</keyword>
<dbReference type="SMART" id="SM00278">
    <property type="entry name" value="HhH1"/>
    <property type="match status" value="3"/>
</dbReference>
<dbReference type="GO" id="GO:0046872">
    <property type="term" value="F:metal ion binding"/>
    <property type="evidence" value="ECO:0007669"/>
    <property type="project" value="UniProtKB-KW"/>
</dbReference>
<dbReference type="SMART" id="SM00292">
    <property type="entry name" value="BRCT"/>
    <property type="match status" value="1"/>
</dbReference>
<dbReference type="GO" id="GO:0006260">
    <property type="term" value="P:DNA replication"/>
    <property type="evidence" value="ECO:0007669"/>
    <property type="project" value="UniProtKB-KW"/>
</dbReference>
<feature type="binding site" evidence="14">
    <location>
        <position position="417"/>
    </location>
    <ligand>
        <name>Zn(2+)</name>
        <dbReference type="ChEBI" id="CHEBI:29105"/>
    </ligand>
</feature>
<dbReference type="InterPro" id="IPR001357">
    <property type="entry name" value="BRCT_dom"/>
</dbReference>
<proteinExistence type="inferred from homology"/>
<organism evidence="17 18">
    <name type="scientific">Desulfobaculum bizertense DSM 18034</name>
    <dbReference type="NCBI Taxonomy" id="1121442"/>
    <lineage>
        <taxon>Bacteria</taxon>
        <taxon>Pseudomonadati</taxon>
        <taxon>Thermodesulfobacteriota</taxon>
        <taxon>Desulfovibrionia</taxon>
        <taxon>Desulfovibrionales</taxon>
        <taxon>Desulfovibrionaceae</taxon>
        <taxon>Desulfobaculum</taxon>
    </lineage>
</organism>
<reference evidence="17 18" key="1">
    <citation type="submission" date="2017-02" db="EMBL/GenBank/DDBJ databases">
        <authorList>
            <person name="Peterson S.W."/>
        </authorList>
    </citation>
    <scope>NUCLEOTIDE SEQUENCE [LARGE SCALE GENOMIC DNA]</scope>
    <source>
        <strain evidence="17 18">DSM 18034</strain>
    </source>
</reference>
<feature type="binding site" evidence="14">
    <location>
        <position position="296"/>
    </location>
    <ligand>
        <name>NAD(+)</name>
        <dbReference type="ChEBI" id="CHEBI:57540"/>
    </ligand>
</feature>
<dbReference type="PANTHER" id="PTHR23389:SF9">
    <property type="entry name" value="DNA LIGASE"/>
    <property type="match status" value="1"/>
</dbReference>
<evidence type="ECO:0000256" key="2">
    <source>
        <dbReference type="ARBA" id="ARBA00012722"/>
    </source>
</evidence>
<gene>
    <name evidence="14" type="primary">ligA</name>
    <name evidence="17" type="ORF">SAMN02745702_02717</name>
</gene>
<dbReference type="Pfam" id="PF12826">
    <property type="entry name" value="HHH_2"/>
    <property type="match status" value="1"/>
</dbReference>
<dbReference type="InterPro" id="IPR004149">
    <property type="entry name" value="Znf_DNAligase_C4"/>
</dbReference>
<evidence type="ECO:0000256" key="1">
    <source>
        <dbReference type="ARBA" id="ARBA00004067"/>
    </source>
</evidence>
<dbReference type="InterPro" id="IPR001679">
    <property type="entry name" value="DNA_ligase"/>
</dbReference>
<feature type="binding site" evidence="14">
    <location>
        <position position="320"/>
    </location>
    <ligand>
        <name>NAD(+)</name>
        <dbReference type="ChEBI" id="CHEBI:57540"/>
    </ligand>
</feature>
<evidence type="ECO:0000256" key="9">
    <source>
        <dbReference type="ARBA" id="ARBA00022842"/>
    </source>
</evidence>
<dbReference type="RefSeq" id="WP_078685982.1">
    <property type="nucleotide sequence ID" value="NZ_FUYA01000011.1"/>
</dbReference>
<dbReference type="Proteomes" id="UP000189733">
    <property type="component" value="Unassembled WGS sequence"/>
</dbReference>
<feature type="domain" description="BRCT" evidence="16">
    <location>
        <begin position="598"/>
        <end position="675"/>
    </location>
</feature>
<dbReference type="CDD" id="cd00114">
    <property type="entry name" value="LIGANc"/>
    <property type="match status" value="1"/>
</dbReference>
<dbReference type="InterPro" id="IPR013839">
    <property type="entry name" value="DNAligase_adenylation"/>
</dbReference>
<comment type="similarity">
    <text evidence="13 14">Belongs to the NAD-dependent DNA ligase family. LigA subfamily.</text>
</comment>
<dbReference type="SUPFAM" id="SSF50249">
    <property type="entry name" value="Nucleic acid-binding proteins"/>
    <property type="match status" value="1"/>
</dbReference>
<dbReference type="Gene3D" id="2.40.50.140">
    <property type="entry name" value="Nucleic acid-binding proteins"/>
    <property type="match status" value="1"/>
</dbReference>
<keyword evidence="5 14" id="KW-0235">DNA replication</keyword>
<dbReference type="SUPFAM" id="SSF47781">
    <property type="entry name" value="RuvA domain 2-like"/>
    <property type="match status" value="1"/>
</dbReference>
<dbReference type="CDD" id="cd17748">
    <property type="entry name" value="BRCT_DNA_ligase_like"/>
    <property type="match status" value="1"/>
</dbReference>
<keyword evidence="6 14" id="KW-0479">Metal-binding</keyword>
<dbReference type="STRING" id="1121442.SAMN02745702_02717"/>
<protein>
    <recommendedName>
        <fullName evidence="3 14">DNA ligase</fullName>
        <ecNumber evidence="2 14">6.5.1.2</ecNumber>
    </recommendedName>
    <alternativeName>
        <fullName evidence="14">Polydeoxyribonucleotide synthase [NAD(+)]</fullName>
    </alternativeName>
</protein>
<dbReference type="SMART" id="SM00532">
    <property type="entry name" value="LIGANc"/>
    <property type="match status" value="1"/>
</dbReference>
<dbReference type="AlphaFoldDB" id="A0A1T4WWG1"/>
<feature type="binding site" evidence="14">
    <location>
        <position position="432"/>
    </location>
    <ligand>
        <name>Zn(2+)</name>
        <dbReference type="ChEBI" id="CHEBI:29105"/>
    </ligand>
</feature>
<dbReference type="GO" id="GO:0005829">
    <property type="term" value="C:cytosol"/>
    <property type="evidence" value="ECO:0007669"/>
    <property type="project" value="TreeGrafter"/>
</dbReference>
<evidence type="ECO:0000313" key="18">
    <source>
        <dbReference type="Proteomes" id="UP000189733"/>
    </source>
</evidence>
<dbReference type="Pfam" id="PF03120">
    <property type="entry name" value="OB_DNA_ligase"/>
    <property type="match status" value="1"/>
</dbReference>
<dbReference type="GO" id="GO:0003911">
    <property type="term" value="F:DNA ligase (NAD+) activity"/>
    <property type="evidence" value="ECO:0007669"/>
    <property type="project" value="UniProtKB-UniRule"/>
</dbReference>
<feature type="active site" description="N6-AMP-lysine intermediate" evidence="14">
    <location>
        <position position="118"/>
    </location>
</feature>
<accession>A0A1T4WWG1</accession>
<dbReference type="InterPro" id="IPR036420">
    <property type="entry name" value="BRCT_dom_sf"/>
</dbReference>
<comment type="cofactor">
    <cofactor evidence="14">
        <name>Mg(2+)</name>
        <dbReference type="ChEBI" id="CHEBI:18420"/>
    </cofactor>
    <cofactor evidence="14">
        <name>Mn(2+)</name>
        <dbReference type="ChEBI" id="CHEBI:29035"/>
    </cofactor>
</comment>
<dbReference type="InterPro" id="IPR033136">
    <property type="entry name" value="DNA_ligase_CS"/>
</dbReference>
<feature type="binding site" evidence="14">
    <location>
        <position position="116"/>
    </location>
    <ligand>
        <name>NAD(+)</name>
        <dbReference type="ChEBI" id="CHEBI:57540"/>
    </ligand>
</feature>
<dbReference type="PANTHER" id="PTHR23389">
    <property type="entry name" value="CHROMOSOME TRANSMISSION FIDELITY FACTOR 18"/>
    <property type="match status" value="1"/>
</dbReference>
<evidence type="ECO:0000256" key="8">
    <source>
        <dbReference type="ARBA" id="ARBA00022833"/>
    </source>
</evidence>
<comment type="function">
    <text evidence="1 14">DNA ligase that catalyzes the formation of phosphodiester linkages between 5'-phosphoryl and 3'-hydroxyl groups in double-stranded DNA using NAD as a coenzyme and as the energy source for the reaction. It is essential for DNA replication and repair of damaged DNA.</text>
</comment>
<keyword evidence="4 14" id="KW-0436">Ligase</keyword>
<dbReference type="GO" id="GO:0003677">
    <property type="term" value="F:DNA binding"/>
    <property type="evidence" value="ECO:0007669"/>
    <property type="project" value="InterPro"/>
</dbReference>
<name>A0A1T4WWG1_9BACT</name>
<dbReference type="InterPro" id="IPR012340">
    <property type="entry name" value="NA-bd_OB-fold"/>
</dbReference>
<dbReference type="NCBIfam" id="NF005932">
    <property type="entry name" value="PRK07956.1"/>
    <property type="match status" value="1"/>
</dbReference>
<evidence type="ECO:0000259" key="16">
    <source>
        <dbReference type="PROSITE" id="PS50172"/>
    </source>
</evidence>
<feature type="compositionally biased region" description="Polar residues" evidence="15">
    <location>
        <begin position="715"/>
        <end position="725"/>
    </location>
</feature>
<keyword evidence="8 14" id="KW-0862">Zinc</keyword>
<feature type="region of interest" description="Disordered" evidence="15">
    <location>
        <begin position="681"/>
        <end position="725"/>
    </location>
</feature>
<evidence type="ECO:0000256" key="12">
    <source>
        <dbReference type="ARBA" id="ARBA00034005"/>
    </source>
</evidence>
<evidence type="ECO:0000256" key="7">
    <source>
        <dbReference type="ARBA" id="ARBA00022763"/>
    </source>
</evidence>
<feature type="binding site" evidence="14">
    <location>
        <begin position="84"/>
        <end position="85"/>
    </location>
    <ligand>
        <name>NAD(+)</name>
        <dbReference type="ChEBI" id="CHEBI:57540"/>
    </ligand>
</feature>
<feature type="binding site" evidence="14">
    <location>
        <position position="139"/>
    </location>
    <ligand>
        <name>NAD(+)</name>
        <dbReference type="ChEBI" id="CHEBI:57540"/>
    </ligand>
</feature>
<dbReference type="InterPro" id="IPR010994">
    <property type="entry name" value="RuvA_2-like"/>
</dbReference>
<dbReference type="FunFam" id="2.40.50.140:FF:000012">
    <property type="entry name" value="DNA ligase"/>
    <property type="match status" value="1"/>
</dbReference>
<dbReference type="PROSITE" id="PS01056">
    <property type="entry name" value="DNA_LIGASE_N2"/>
    <property type="match status" value="1"/>
</dbReference>
<sequence>MSAPQDIVKQVEKLREELEYHNRQYYVLDTPEIEDNEYDALFRQLRALEEQYPELDDPNSPTRRVGGQAAPGFEQQQHSLPMYSLDNVFDLDGWSAFVDRVHRGLDGFGRVAFWVDPKLDGLACEIVYENGQMTLALTRGDGVTGEVVTTNMRTVRNLPLQLKSSPLPTRLEVRGEVVMLKRDFQRLNEMQEEEGNRAFANPRNAAAGSLRLLDSSITAKRRLSFIAYGVGDVAFPEGATPWKTHGEMMAFLEDAGFTVPFQASLCESPEDVAAYYQRLTDERETLPVEIDGVVAKVNSLEAQQALGFTARAPRFAMALKFPAVEAETILESIEIQVGRTGVLTPVAHLQPVEVGGVTVSRATLHNEEEIQKKGLLVGDTVKVRRAGDVIPEVVRPVTEKRTGKEEKFVFPTSCPSCGSSVERLPGEVALRCLNVSCPSVMRRKLTHFVSKAGLDMTRVGVKLVEQLIDKGIVSHPADLFRLHRAELHKLDRMGEKTIDNTMKAIDAARTESSLERLIAAMGIRHVGEQTAKTLARSFEDLEAIGAATVEELTALPDIGPEVAGSIHAFFRNADNHRMIEDFREIGLWPRGGKGEEPVAESAVAGKTLLFTGTLEGMSRPEASKLAEAHGARVVKAISSKVDYLVAGAKAGSKLRKAQELGVEVLDLEQFLAMVQAPGAETPAENAVEFDTVSEGSAEPEKAASDAQGTEVETRSAGSADQYSLI</sequence>
<dbReference type="GO" id="GO:0006281">
    <property type="term" value="P:DNA repair"/>
    <property type="evidence" value="ECO:0007669"/>
    <property type="project" value="UniProtKB-KW"/>
</dbReference>
<feature type="binding site" evidence="14">
    <location>
        <position position="414"/>
    </location>
    <ligand>
        <name>Zn(2+)</name>
        <dbReference type="ChEBI" id="CHEBI:29105"/>
    </ligand>
</feature>
<dbReference type="FunFam" id="1.10.150.20:FF:000006">
    <property type="entry name" value="DNA ligase"/>
    <property type="match status" value="1"/>
</dbReference>
<feature type="binding site" evidence="14">
    <location>
        <begin position="35"/>
        <end position="39"/>
    </location>
    <ligand>
        <name>NAD(+)</name>
        <dbReference type="ChEBI" id="CHEBI:57540"/>
    </ligand>
</feature>
<feature type="region of interest" description="Disordered" evidence="15">
    <location>
        <begin position="53"/>
        <end position="73"/>
    </location>
</feature>
<dbReference type="InterPro" id="IPR003583">
    <property type="entry name" value="Hlx-hairpin-Hlx_DNA-bd_motif"/>
</dbReference>
<evidence type="ECO:0000256" key="5">
    <source>
        <dbReference type="ARBA" id="ARBA00022705"/>
    </source>
</evidence>
<dbReference type="Gene3D" id="6.20.10.30">
    <property type="match status" value="1"/>
</dbReference>
<dbReference type="EMBL" id="FUYA01000011">
    <property type="protein sequence ID" value="SKA81477.1"/>
    <property type="molecule type" value="Genomic_DNA"/>
</dbReference>
<evidence type="ECO:0000256" key="3">
    <source>
        <dbReference type="ARBA" id="ARBA00013308"/>
    </source>
</evidence>
<dbReference type="FunFam" id="1.10.287.610:FF:000002">
    <property type="entry name" value="DNA ligase"/>
    <property type="match status" value="1"/>
</dbReference>
<feature type="binding site" evidence="14">
    <location>
        <position position="437"/>
    </location>
    <ligand>
        <name>Zn(2+)</name>
        <dbReference type="ChEBI" id="CHEBI:29105"/>
    </ligand>
</feature>
<keyword evidence="11 14" id="KW-0234">DNA repair</keyword>
<dbReference type="Gene3D" id="1.10.150.20">
    <property type="entry name" value="5' to 3' exonuclease, C-terminal subdomain"/>
    <property type="match status" value="2"/>
</dbReference>
<evidence type="ECO:0000256" key="13">
    <source>
        <dbReference type="ARBA" id="ARBA00060881"/>
    </source>
</evidence>
<dbReference type="PIRSF" id="PIRSF001604">
    <property type="entry name" value="LigA"/>
    <property type="match status" value="1"/>
</dbReference>
<evidence type="ECO:0000256" key="11">
    <source>
        <dbReference type="ARBA" id="ARBA00023204"/>
    </source>
</evidence>